<evidence type="ECO:0000313" key="3">
    <source>
        <dbReference type="Proteomes" id="UP000270291"/>
    </source>
</evidence>
<feature type="region of interest" description="Disordered" evidence="1">
    <location>
        <begin position="190"/>
        <end position="316"/>
    </location>
</feature>
<sequence length="369" mass="39321">MEPRRRPDATGQNGFGSGQPLPVPAGSGIGSDYAGHPDNRESNSAVRSVLLGGIVLLSAWGGLTRIHDRNAAVERGAAAYVRRDYAAAAVAYKEAAVTLESRDEAVWLNLAHATARAGRPGEAREYYNHLTISKNLIMRSVALQQLGALAAAKGDYAQAISLLRQSLLANAANAEARFNYERLRDYLARQTTPPQLPPPGTDGNPEARQPEPTAQTQPRAGTDQRGQLTDPALPRDPRNAPQPRPDANGLRDPKRPSAQPGSAANSGFQPGSGEQRTVARGSQPGNVRGISDEETGPEAPGGSSRRGGSEAASAAEINLQTQRARLQQMNLSSGQARQLLEALHTAEQQYLQQLPRKATKPQVKGKPGW</sequence>
<dbReference type="AlphaFoldDB" id="A0A428KDH0"/>
<protein>
    <submittedName>
        <fullName evidence="2">Tetratricopeptide repeat protein</fullName>
    </submittedName>
</protein>
<feature type="compositionally biased region" description="Polar residues" evidence="1">
    <location>
        <begin position="212"/>
        <end position="227"/>
    </location>
</feature>
<name>A0A428KDH0_9BACT</name>
<evidence type="ECO:0000313" key="2">
    <source>
        <dbReference type="EMBL" id="RSK44465.1"/>
    </source>
</evidence>
<feature type="compositionally biased region" description="Polar residues" evidence="1">
    <location>
        <begin position="259"/>
        <end position="275"/>
    </location>
</feature>
<dbReference type="Gene3D" id="1.25.40.10">
    <property type="entry name" value="Tetratricopeptide repeat domain"/>
    <property type="match status" value="1"/>
</dbReference>
<comment type="caution">
    <text evidence="2">The sequence shown here is derived from an EMBL/GenBank/DDBJ whole genome shotgun (WGS) entry which is preliminary data.</text>
</comment>
<organism evidence="2 3">
    <name type="scientific">Hymenobacter perfusus</name>
    <dbReference type="NCBI Taxonomy" id="1236770"/>
    <lineage>
        <taxon>Bacteria</taxon>
        <taxon>Pseudomonadati</taxon>
        <taxon>Bacteroidota</taxon>
        <taxon>Cytophagia</taxon>
        <taxon>Cytophagales</taxon>
        <taxon>Hymenobacteraceae</taxon>
        <taxon>Hymenobacter</taxon>
    </lineage>
</organism>
<accession>A0A428KDH0</accession>
<proteinExistence type="predicted"/>
<keyword evidence="3" id="KW-1185">Reference proteome</keyword>
<gene>
    <name evidence="2" type="ORF">EI293_08045</name>
</gene>
<dbReference type="Proteomes" id="UP000270291">
    <property type="component" value="Unassembled WGS sequence"/>
</dbReference>
<reference evidence="2 3" key="1">
    <citation type="submission" date="2018-12" db="EMBL/GenBank/DDBJ databases">
        <authorList>
            <person name="Feng G."/>
            <person name="Zhu H."/>
        </authorList>
    </citation>
    <scope>NUCLEOTIDE SEQUENCE [LARGE SCALE GENOMIC DNA]</scope>
    <source>
        <strain evidence="2 3">LMG 26000</strain>
    </source>
</reference>
<dbReference type="OrthoDB" id="597471at2"/>
<dbReference type="SUPFAM" id="SSF48452">
    <property type="entry name" value="TPR-like"/>
    <property type="match status" value="1"/>
</dbReference>
<evidence type="ECO:0000256" key="1">
    <source>
        <dbReference type="SAM" id="MobiDB-lite"/>
    </source>
</evidence>
<dbReference type="InterPro" id="IPR011990">
    <property type="entry name" value="TPR-like_helical_dom_sf"/>
</dbReference>
<dbReference type="EMBL" id="RWIU01000002">
    <property type="protein sequence ID" value="RSK44465.1"/>
    <property type="molecule type" value="Genomic_DNA"/>
</dbReference>
<feature type="region of interest" description="Disordered" evidence="1">
    <location>
        <begin position="1"/>
        <end position="41"/>
    </location>
</feature>